<evidence type="ECO:0000313" key="4">
    <source>
        <dbReference type="Proteomes" id="UP001596496"/>
    </source>
</evidence>
<dbReference type="InterPro" id="IPR036263">
    <property type="entry name" value="Chorismate_II_sf"/>
</dbReference>
<gene>
    <name evidence="3" type="ORF">ACFQSB_37445</name>
</gene>
<feature type="compositionally biased region" description="Basic and acidic residues" evidence="1">
    <location>
        <begin position="336"/>
        <end position="346"/>
    </location>
</feature>
<keyword evidence="4" id="KW-1185">Reference proteome</keyword>
<dbReference type="Gene3D" id="3.20.20.70">
    <property type="entry name" value="Aldolase class I"/>
    <property type="match status" value="1"/>
</dbReference>
<dbReference type="RefSeq" id="WP_380831880.1">
    <property type="nucleotide sequence ID" value="NZ_JBHTCG010000047.1"/>
</dbReference>
<proteinExistence type="predicted"/>
<accession>A0ABW2PIQ5</accession>
<protein>
    <submittedName>
        <fullName evidence="3">Chorismate mutase</fullName>
    </submittedName>
</protein>
<dbReference type="Pfam" id="PF01817">
    <property type="entry name" value="CM_2"/>
    <property type="match status" value="1"/>
</dbReference>
<feature type="compositionally biased region" description="Low complexity" evidence="1">
    <location>
        <begin position="308"/>
        <end position="318"/>
    </location>
</feature>
<dbReference type="Gene3D" id="1.20.59.10">
    <property type="entry name" value="Chorismate mutase"/>
    <property type="match status" value="1"/>
</dbReference>
<organism evidence="3 4">
    <name type="scientific">Sphaerisporangium rhizosphaerae</name>
    <dbReference type="NCBI Taxonomy" id="2269375"/>
    <lineage>
        <taxon>Bacteria</taxon>
        <taxon>Bacillati</taxon>
        <taxon>Actinomycetota</taxon>
        <taxon>Actinomycetes</taxon>
        <taxon>Streptosporangiales</taxon>
        <taxon>Streptosporangiaceae</taxon>
        <taxon>Sphaerisporangium</taxon>
    </lineage>
</organism>
<feature type="compositionally biased region" description="Gly residues" evidence="1">
    <location>
        <begin position="319"/>
        <end position="334"/>
    </location>
</feature>
<dbReference type="Proteomes" id="UP001596496">
    <property type="component" value="Unassembled WGS sequence"/>
</dbReference>
<reference evidence="4" key="1">
    <citation type="journal article" date="2019" name="Int. J. Syst. Evol. Microbiol.">
        <title>The Global Catalogue of Microorganisms (GCM) 10K type strain sequencing project: providing services to taxonomists for standard genome sequencing and annotation.</title>
        <authorList>
            <consortium name="The Broad Institute Genomics Platform"/>
            <consortium name="The Broad Institute Genome Sequencing Center for Infectious Disease"/>
            <person name="Wu L."/>
            <person name="Ma J."/>
        </authorList>
    </citation>
    <scope>NUCLEOTIDE SEQUENCE [LARGE SCALE GENOMIC DNA]</scope>
    <source>
        <strain evidence="4">CECT 7649</strain>
    </source>
</reference>
<dbReference type="InterPro" id="IPR002701">
    <property type="entry name" value="CM_II_prokaryot"/>
</dbReference>
<feature type="region of interest" description="Disordered" evidence="1">
    <location>
        <begin position="303"/>
        <end position="379"/>
    </location>
</feature>
<feature type="domain" description="Chorismate mutase" evidence="2">
    <location>
        <begin position="215"/>
        <end position="304"/>
    </location>
</feature>
<comment type="caution">
    <text evidence="3">The sequence shown here is derived from an EMBL/GenBank/DDBJ whole genome shotgun (WGS) entry which is preliminary data.</text>
</comment>
<dbReference type="PROSITE" id="PS51168">
    <property type="entry name" value="CHORISMATE_MUT_2"/>
    <property type="match status" value="1"/>
</dbReference>
<feature type="compositionally biased region" description="Gly residues" evidence="1">
    <location>
        <begin position="349"/>
        <end position="358"/>
    </location>
</feature>
<dbReference type="InterPro" id="IPR013785">
    <property type="entry name" value="Aldolase_TIM"/>
</dbReference>
<sequence length="379" mass="37157">MSSTGRPGPQAVQIGSLTVGAGPAVVLGGDPASGTGADGRWVRPGAGRAAEALARARSAWDGPLLAEPASHDDLPALAAHADGVVLAAPAWSRDPGFAQAVCALALPVVLTRTAGTPLEKWLEAAGRCAGAGARGVVLCEDGDPGDALAADLAAALAAGERSGLPVIAAPGGDAGLAAAVVAAGADGLWLGPRAPAAVVAAAREAVTVVGALVRDENPATVAAAREAIDRVDAALAVLLERRAGLAGTIQRLKPVGGFAGRDMDRERRLVAAMARRAPRLGEELLAPVMNAVIEAGLHLAERERAETARPAGDAASAATGGGPPATAGTGGAPGGDTRENGGEHAPDGVQGGSQGGSDQGDLRDRAAVRALAAPVPDHD</sequence>
<dbReference type="EMBL" id="JBHTCG010000047">
    <property type="protein sequence ID" value="MFC7387945.1"/>
    <property type="molecule type" value="Genomic_DNA"/>
</dbReference>
<name>A0ABW2PIQ5_9ACTN</name>
<evidence type="ECO:0000259" key="2">
    <source>
        <dbReference type="PROSITE" id="PS51168"/>
    </source>
</evidence>
<dbReference type="SMART" id="SM00830">
    <property type="entry name" value="CM_2"/>
    <property type="match status" value="1"/>
</dbReference>
<feature type="compositionally biased region" description="Low complexity" evidence="1">
    <location>
        <begin position="368"/>
        <end position="379"/>
    </location>
</feature>
<evidence type="ECO:0000313" key="3">
    <source>
        <dbReference type="EMBL" id="MFC7387945.1"/>
    </source>
</evidence>
<evidence type="ECO:0000256" key="1">
    <source>
        <dbReference type="SAM" id="MobiDB-lite"/>
    </source>
</evidence>
<dbReference type="InterPro" id="IPR036979">
    <property type="entry name" value="CM_dom_sf"/>
</dbReference>
<dbReference type="SUPFAM" id="SSF51569">
    <property type="entry name" value="Aldolase"/>
    <property type="match status" value="1"/>
</dbReference>
<dbReference type="SUPFAM" id="SSF48600">
    <property type="entry name" value="Chorismate mutase II"/>
    <property type="match status" value="1"/>
</dbReference>